<dbReference type="OrthoDB" id="10409730at2759"/>
<gene>
    <name evidence="2" type="ORF">TOT_020000319</name>
</gene>
<dbReference type="Pfam" id="PF04385">
    <property type="entry name" value="FAINT"/>
    <property type="match status" value="1"/>
</dbReference>
<proteinExistence type="predicted"/>
<feature type="region of interest" description="Disordered" evidence="1">
    <location>
        <begin position="1"/>
        <end position="36"/>
    </location>
</feature>
<evidence type="ECO:0000256" key="1">
    <source>
        <dbReference type="SAM" id="MobiDB-lite"/>
    </source>
</evidence>
<feature type="region of interest" description="Disordered" evidence="1">
    <location>
        <begin position="83"/>
        <end position="148"/>
    </location>
</feature>
<feature type="compositionally biased region" description="Basic and acidic residues" evidence="1">
    <location>
        <begin position="18"/>
        <end position="36"/>
    </location>
</feature>
<dbReference type="Proteomes" id="UP000003786">
    <property type="component" value="Chromosome 2"/>
</dbReference>
<dbReference type="VEuPathDB" id="PiroplasmaDB:TOT_020000319"/>
<dbReference type="AlphaFoldDB" id="J4CCV5"/>
<accession>J4CCV5</accession>
<keyword evidence="3" id="KW-1185">Reference proteome</keyword>
<evidence type="ECO:0000313" key="3">
    <source>
        <dbReference type="Proteomes" id="UP000003786"/>
    </source>
</evidence>
<dbReference type="KEGG" id="tot:TOT_020000319"/>
<dbReference type="InterPro" id="IPR007480">
    <property type="entry name" value="DUF529"/>
</dbReference>
<evidence type="ECO:0000313" key="2">
    <source>
        <dbReference type="EMBL" id="BAM40052.1"/>
    </source>
</evidence>
<feature type="compositionally biased region" description="Polar residues" evidence="1">
    <location>
        <begin position="105"/>
        <end position="141"/>
    </location>
</feature>
<dbReference type="RefSeq" id="XP_009690353.1">
    <property type="nucleotide sequence ID" value="XM_009692058.1"/>
</dbReference>
<organism evidence="2 3">
    <name type="scientific">Theileria orientalis strain Shintoku</name>
    <dbReference type="NCBI Taxonomy" id="869250"/>
    <lineage>
        <taxon>Eukaryota</taxon>
        <taxon>Sar</taxon>
        <taxon>Alveolata</taxon>
        <taxon>Apicomplexa</taxon>
        <taxon>Aconoidasida</taxon>
        <taxon>Piroplasmida</taxon>
        <taxon>Theileriidae</taxon>
        <taxon>Theileria</taxon>
    </lineage>
</organism>
<dbReference type="GeneID" id="20714481"/>
<dbReference type="EMBL" id="AP011947">
    <property type="protein sequence ID" value="BAM40052.1"/>
    <property type="molecule type" value="Genomic_DNA"/>
</dbReference>
<reference evidence="2 3" key="1">
    <citation type="journal article" date="2012" name="MBio">
        <title>Comparative genome analysis of three eukaryotic parasites with differing abilities to transform leukocytes reveals key mediators of Theileria-induced leukocyte transformation.</title>
        <authorList>
            <person name="Hayashida K."/>
            <person name="Hara Y."/>
            <person name="Abe T."/>
            <person name="Yamasaki C."/>
            <person name="Toyoda A."/>
            <person name="Kosuge T."/>
            <person name="Suzuki Y."/>
            <person name="Sato Y."/>
            <person name="Kawashima S."/>
            <person name="Katayama T."/>
            <person name="Wakaguri H."/>
            <person name="Inoue N."/>
            <person name="Homma K."/>
            <person name="Tada-Umezaki M."/>
            <person name="Yagi Y."/>
            <person name="Fujii Y."/>
            <person name="Habara T."/>
            <person name="Kanehisa M."/>
            <person name="Watanabe H."/>
            <person name="Ito K."/>
            <person name="Gojobori T."/>
            <person name="Sugawara H."/>
            <person name="Imanishi T."/>
            <person name="Weir W."/>
            <person name="Gardner M."/>
            <person name="Pain A."/>
            <person name="Shiels B."/>
            <person name="Hattori M."/>
            <person name="Nene V."/>
            <person name="Sugimoto C."/>
        </authorList>
    </citation>
    <scope>NUCLEOTIDE SEQUENCE [LARGE SCALE GENOMIC DNA]</scope>
    <source>
        <strain evidence="2 3">Shintoku</strain>
    </source>
</reference>
<name>J4CCV5_THEOR</name>
<protein>
    <submittedName>
        <fullName evidence="2">Uncharacterized protein</fullName>
    </submittedName>
</protein>
<sequence>MEKMCIKKGSMKKNMCKNKKDEKENAKGERDEGRPHAYRQLREPGNKIRIKNVMNRQIIYGFIYIYILGSYKNKITLSIGNTDVRGGASQKEEESGESIEITTEAGSESTGVKDTVSQKNSGVESSGANQGKITETCSQNSRKPEDESEILKDSKDFQIFTMEAGQVNAIATVEATRYDLVPLKYGFKYLFKEGALCTQVKHKHATVWAHNLDVDGTVYPKKVYFNTHMKLLVVLFDNRWYYSYNYFRGTWKYNKERSRLKGSKIILESRDYASTSEYEEEPNYTQNWNSEYRGLPGFDTKSLSSEQGTISGDSSRVEEEKFDKDQFSIYTVSTDDTATVNVNQDSQFIFETLKYGFKYTFKDAIMCVEVKHKDKTVWKHTKDTHGDQYPKLVYVSSTLMSLSVVLANNWFYSYDYTEGRWKFNYDKSEGRACEYCLDIPDDVEQIDLFDYSARYFVTRYKSRFTFSFREHTDCVRVKVGDDVVWRHDPLRHPEEFPVSVLYNSASKRLSVTYYRDLALDEEFYFEHKEGKWKPYSCPTSMSSVFHF</sequence>